<dbReference type="CDD" id="cd00268">
    <property type="entry name" value="DEADc"/>
    <property type="match status" value="1"/>
</dbReference>
<keyword evidence="3 11" id="KW-0347">Helicase</keyword>
<feature type="compositionally biased region" description="Basic and acidic residues" evidence="7">
    <location>
        <begin position="705"/>
        <end position="731"/>
    </location>
</feature>
<evidence type="ECO:0000256" key="1">
    <source>
        <dbReference type="ARBA" id="ARBA00022741"/>
    </source>
</evidence>
<dbReference type="GO" id="GO:0016787">
    <property type="term" value="F:hydrolase activity"/>
    <property type="evidence" value="ECO:0007669"/>
    <property type="project" value="UniProtKB-KW"/>
</dbReference>
<dbReference type="SUPFAM" id="SSF52540">
    <property type="entry name" value="P-loop containing nucleoside triphosphate hydrolases"/>
    <property type="match status" value="1"/>
</dbReference>
<keyword evidence="12" id="KW-1185">Reference proteome</keyword>
<feature type="short sequence motif" description="Q motif" evidence="6">
    <location>
        <begin position="87"/>
        <end position="115"/>
    </location>
</feature>
<organism evidence="11 12">
    <name type="scientific">Yinghuangia soli</name>
    <dbReference type="NCBI Taxonomy" id="2908204"/>
    <lineage>
        <taxon>Bacteria</taxon>
        <taxon>Bacillati</taxon>
        <taxon>Actinomycetota</taxon>
        <taxon>Actinomycetes</taxon>
        <taxon>Kitasatosporales</taxon>
        <taxon>Streptomycetaceae</taxon>
        <taxon>Yinghuangia</taxon>
    </lineage>
</organism>
<proteinExistence type="inferred from homology"/>
<dbReference type="SMART" id="SM00487">
    <property type="entry name" value="DEXDc"/>
    <property type="match status" value="1"/>
</dbReference>
<dbReference type="AlphaFoldDB" id="A0AA41PWR5"/>
<evidence type="ECO:0000256" key="2">
    <source>
        <dbReference type="ARBA" id="ARBA00022801"/>
    </source>
</evidence>
<evidence type="ECO:0000259" key="10">
    <source>
        <dbReference type="PROSITE" id="PS51195"/>
    </source>
</evidence>
<keyword evidence="4" id="KW-0067">ATP-binding</keyword>
<feature type="domain" description="DEAD-box RNA helicase Q" evidence="10">
    <location>
        <begin position="87"/>
        <end position="115"/>
    </location>
</feature>
<evidence type="ECO:0000256" key="5">
    <source>
        <dbReference type="ARBA" id="ARBA00038437"/>
    </source>
</evidence>
<reference evidence="11" key="1">
    <citation type="submission" date="2022-01" db="EMBL/GenBank/DDBJ databases">
        <title>Genome-Based Taxonomic Classification of the Phylum Actinobacteria.</title>
        <authorList>
            <person name="Gao Y."/>
        </authorList>
    </citation>
    <scope>NUCLEOTIDE SEQUENCE</scope>
    <source>
        <strain evidence="11">KLBMP 8922</strain>
    </source>
</reference>
<protein>
    <submittedName>
        <fullName evidence="11">DEAD/DEAH box helicase</fullName>
    </submittedName>
</protein>
<evidence type="ECO:0000256" key="6">
    <source>
        <dbReference type="PROSITE-ProRule" id="PRU00552"/>
    </source>
</evidence>
<dbReference type="InterPro" id="IPR027417">
    <property type="entry name" value="P-loop_NTPase"/>
</dbReference>
<feature type="region of interest" description="Disordered" evidence="7">
    <location>
        <begin position="512"/>
        <end position="731"/>
    </location>
</feature>
<name>A0AA41PWR5_9ACTN</name>
<evidence type="ECO:0000256" key="7">
    <source>
        <dbReference type="SAM" id="MobiDB-lite"/>
    </source>
</evidence>
<dbReference type="PROSITE" id="PS51192">
    <property type="entry name" value="HELICASE_ATP_BIND_1"/>
    <property type="match status" value="1"/>
</dbReference>
<dbReference type="InterPro" id="IPR044742">
    <property type="entry name" value="DEAD/DEAH_RhlB"/>
</dbReference>
<dbReference type="GO" id="GO:0003724">
    <property type="term" value="F:RNA helicase activity"/>
    <property type="evidence" value="ECO:0007669"/>
    <property type="project" value="InterPro"/>
</dbReference>
<feature type="compositionally biased region" description="Acidic residues" evidence="7">
    <location>
        <begin position="36"/>
        <end position="82"/>
    </location>
</feature>
<accession>A0AA41PWR5</accession>
<dbReference type="GO" id="GO:0003676">
    <property type="term" value="F:nucleic acid binding"/>
    <property type="evidence" value="ECO:0007669"/>
    <property type="project" value="InterPro"/>
</dbReference>
<keyword evidence="2" id="KW-0378">Hydrolase</keyword>
<evidence type="ECO:0000259" key="8">
    <source>
        <dbReference type="PROSITE" id="PS51192"/>
    </source>
</evidence>
<dbReference type="PROSITE" id="PS51195">
    <property type="entry name" value="Q_MOTIF"/>
    <property type="match status" value="1"/>
</dbReference>
<dbReference type="Pfam" id="PF00271">
    <property type="entry name" value="Helicase_C"/>
    <property type="match status" value="1"/>
</dbReference>
<dbReference type="GO" id="GO:0005524">
    <property type="term" value="F:ATP binding"/>
    <property type="evidence" value="ECO:0007669"/>
    <property type="project" value="UniProtKB-KW"/>
</dbReference>
<dbReference type="InterPro" id="IPR001650">
    <property type="entry name" value="Helicase_C-like"/>
</dbReference>
<dbReference type="EMBL" id="JAKFHA010000002">
    <property type="protein sequence ID" value="MCF2526760.1"/>
    <property type="molecule type" value="Genomic_DNA"/>
</dbReference>
<sequence length="731" mass="79848">MPVDADVDETVITTVVEAADADVNETGPADAAVADVDTDITDETDDLTEAEDETDTETEEDDEDADEAAEAADEAGDSDEDAPAPGPTFAELGIPTAIVEALDRRGVRHAFPIQAATLPDAIAGKDILGRGRTGSGKTLGFGLPTLTRLTGQKARAKRPLALVLVPTRELAMQVHDALEPYGRVLDLRMKVVCGGMSMPRQIMALERGVEILVATPGRLQDLVDRGACSLDNIKIAVLDEADQMADMGFLPEVSALLDLVPAGGQRMLFSATLDNGVDAIVKRYLTDPVTHSVDPHASSVTTMTHHVFTVQPKDKVYVTAAIAARRGRTMVFVRTKFGADRVAAQLREAGVRAEALHGGMTQGARTRTLAEFKEGQTPVLVCTDVAARGIHVDGIDLVLHVDPAGDPKDYLHRAGRTARAGEAGTVVTLALPHQRRTVDRLMEQAGVEPERLRVTGSSDPEMRRVTGARTLHEVKAQSVADAAVAAEEEAERLAARIVELKAKAAELRRKAAELAEAPPRRQSEDGDNARPARSERSYDRAERGDRGERSYDRSDRGDRGSYADRGPRRDDRPRGDRPSYGDRDRSYGERSYGGDRGDRGPRRDDRPSYGERSYGAGDRGPRREGGYRDSGRTGGFSRDRHDGPAHRGPRSDRPSYGDRPSYNDRPRTDRPSYGDRPRTDRPYNDRPRAERPSYGDRPYSGGGDRSFDRGPRQDRHDGPRREGDRKPRWKS</sequence>
<dbReference type="Gene3D" id="3.40.50.300">
    <property type="entry name" value="P-loop containing nucleotide triphosphate hydrolases"/>
    <property type="match status" value="2"/>
</dbReference>
<feature type="region of interest" description="Disordered" evidence="7">
    <location>
        <begin position="19"/>
        <end position="90"/>
    </location>
</feature>
<dbReference type="Pfam" id="PF00270">
    <property type="entry name" value="DEAD"/>
    <property type="match status" value="1"/>
</dbReference>
<comment type="similarity">
    <text evidence="5">Belongs to the DEAD box helicase family.</text>
</comment>
<evidence type="ECO:0000313" key="11">
    <source>
        <dbReference type="EMBL" id="MCF2526760.1"/>
    </source>
</evidence>
<dbReference type="PANTHER" id="PTHR47959:SF13">
    <property type="entry name" value="ATP-DEPENDENT RNA HELICASE RHLE"/>
    <property type="match status" value="1"/>
</dbReference>
<feature type="domain" description="Helicase ATP-binding" evidence="8">
    <location>
        <begin position="118"/>
        <end position="291"/>
    </location>
</feature>
<dbReference type="InterPro" id="IPR014001">
    <property type="entry name" value="Helicase_ATP-bd"/>
</dbReference>
<keyword evidence="1" id="KW-0547">Nucleotide-binding</keyword>
<evidence type="ECO:0000313" key="12">
    <source>
        <dbReference type="Proteomes" id="UP001165378"/>
    </source>
</evidence>
<feature type="compositionally biased region" description="Basic and acidic residues" evidence="7">
    <location>
        <begin position="619"/>
        <end position="694"/>
    </location>
</feature>
<comment type="caution">
    <text evidence="11">The sequence shown here is derived from an EMBL/GenBank/DDBJ whole genome shotgun (WGS) entry which is preliminary data.</text>
</comment>
<dbReference type="SMART" id="SM00490">
    <property type="entry name" value="HELICc"/>
    <property type="match status" value="1"/>
</dbReference>
<dbReference type="GO" id="GO:0005829">
    <property type="term" value="C:cytosol"/>
    <property type="evidence" value="ECO:0007669"/>
    <property type="project" value="TreeGrafter"/>
</dbReference>
<gene>
    <name evidence="11" type="ORF">LZ495_05940</name>
</gene>
<dbReference type="PANTHER" id="PTHR47959">
    <property type="entry name" value="ATP-DEPENDENT RNA HELICASE RHLE-RELATED"/>
    <property type="match status" value="1"/>
</dbReference>
<dbReference type="InterPro" id="IPR050079">
    <property type="entry name" value="DEAD_box_RNA_helicase"/>
</dbReference>
<dbReference type="Proteomes" id="UP001165378">
    <property type="component" value="Unassembled WGS sequence"/>
</dbReference>
<feature type="compositionally biased region" description="Basic and acidic residues" evidence="7">
    <location>
        <begin position="512"/>
        <end position="609"/>
    </location>
</feature>
<evidence type="ECO:0000259" key="9">
    <source>
        <dbReference type="PROSITE" id="PS51194"/>
    </source>
</evidence>
<feature type="compositionally biased region" description="Low complexity" evidence="7">
    <location>
        <begin position="24"/>
        <end position="35"/>
    </location>
</feature>
<dbReference type="PROSITE" id="PS51194">
    <property type="entry name" value="HELICASE_CTER"/>
    <property type="match status" value="1"/>
</dbReference>
<evidence type="ECO:0000256" key="4">
    <source>
        <dbReference type="ARBA" id="ARBA00022840"/>
    </source>
</evidence>
<evidence type="ECO:0000256" key="3">
    <source>
        <dbReference type="ARBA" id="ARBA00022806"/>
    </source>
</evidence>
<dbReference type="InterPro" id="IPR014014">
    <property type="entry name" value="RNA_helicase_DEAD_Q_motif"/>
</dbReference>
<feature type="domain" description="Helicase C-terminal" evidence="9">
    <location>
        <begin position="317"/>
        <end position="466"/>
    </location>
</feature>
<dbReference type="RefSeq" id="WP_235050895.1">
    <property type="nucleotide sequence ID" value="NZ_JAKFHA010000002.1"/>
</dbReference>
<dbReference type="InterPro" id="IPR011545">
    <property type="entry name" value="DEAD/DEAH_box_helicase_dom"/>
</dbReference>
<dbReference type="CDD" id="cd18787">
    <property type="entry name" value="SF2_C_DEAD"/>
    <property type="match status" value="1"/>
</dbReference>